<comment type="caution">
    <text evidence="1">The sequence shown here is derived from an EMBL/GenBank/DDBJ whole genome shotgun (WGS) entry which is preliminary data.</text>
</comment>
<proteinExistence type="predicted"/>
<dbReference type="Proteomes" id="UP000438429">
    <property type="component" value="Unassembled WGS sequence"/>
</dbReference>
<dbReference type="EMBL" id="VEVO01000023">
    <property type="protein sequence ID" value="KAF0022887.1"/>
    <property type="molecule type" value="Genomic_DNA"/>
</dbReference>
<gene>
    <name evidence="1" type="ORF">F2P81_024867</name>
    <name evidence="2" type="ORF">F2P81_024868</name>
</gene>
<protein>
    <submittedName>
        <fullName evidence="1">Uncharacterized protein</fullName>
    </submittedName>
</protein>
<name>A0A6A4RK65_SCOMX</name>
<evidence type="ECO:0000313" key="3">
    <source>
        <dbReference type="Proteomes" id="UP000438429"/>
    </source>
</evidence>
<sequence>MRTVKSEGAAPPTWRHFVFSPPRLVQKIHTNRARLDSSVVSAARSLCPRHAELTFARRHSVVSLQEPPDLPDTRRLCTTRVTFPLIKRVKTTRVDTDRGCPASRRVCGRVRVKSVSLSDLLQLNPRSFSEEPNTPASCRS</sequence>
<evidence type="ECO:0000313" key="2">
    <source>
        <dbReference type="EMBL" id="KAF0022887.1"/>
    </source>
</evidence>
<evidence type="ECO:0000313" key="1">
    <source>
        <dbReference type="EMBL" id="KAF0022886.1"/>
    </source>
</evidence>
<reference evidence="1 3" key="1">
    <citation type="submission" date="2019-06" db="EMBL/GenBank/DDBJ databases">
        <title>Draft genomes of female and male turbot (Scophthalmus maximus).</title>
        <authorList>
            <person name="Xu H."/>
            <person name="Xu X.-W."/>
            <person name="Shao C."/>
            <person name="Chen S."/>
        </authorList>
    </citation>
    <scope>NUCLEOTIDE SEQUENCE [LARGE SCALE GENOMIC DNA]</scope>
    <source>
        <strain evidence="1">Ysfricsl-2016a</strain>
        <tissue evidence="1">Blood</tissue>
    </source>
</reference>
<dbReference type="EMBL" id="VEVO01000023">
    <property type="protein sequence ID" value="KAF0022886.1"/>
    <property type="molecule type" value="Genomic_DNA"/>
</dbReference>
<organism evidence="1 3">
    <name type="scientific">Scophthalmus maximus</name>
    <name type="common">Turbot</name>
    <name type="synonym">Psetta maxima</name>
    <dbReference type="NCBI Taxonomy" id="52904"/>
    <lineage>
        <taxon>Eukaryota</taxon>
        <taxon>Metazoa</taxon>
        <taxon>Chordata</taxon>
        <taxon>Craniata</taxon>
        <taxon>Vertebrata</taxon>
        <taxon>Euteleostomi</taxon>
        <taxon>Actinopterygii</taxon>
        <taxon>Neopterygii</taxon>
        <taxon>Teleostei</taxon>
        <taxon>Neoteleostei</taxon>
        <taxon>Acanthomorphata</taxon>
        <taxon>Carangaria</taxon>
        <taxon>Pleuronectiformes</taxon>
        <taxon>Pleuronectoidei</taxon>
        <taxon>Scophthalmidae</taxon>
        <taxon>Scophthalmus</taxon>
    </lineage>
</organism>
<accession>A0A6A4RK65</accession>
<dbReference type="AlphaFoldDB" id="A0A6A4RK65"/>